<dbReference type="AlphaFoldDB" id="A0A0R0DCC2"/>
<dbReference type="Gene3D" id="2.60.40.1090">
    <property type="entry name" value="Fimbrial-type adhesion domain"/>
    <property type="match status" value="1"/>
</dbReference>
<gene>
    <name evidence="2" type="ORF">ABB28_06150</name>
</gene>
<feature type="domain" description="Fimbrial-type adhesion" evidence="1">
    <location>
        <begin position="3"/>
        <end position="116"/>
    </location>
</feature>
<dbReference type="Proteomes" id="UP000051386">
    <property type="component" value="Unassembled WGS sequence"/>
</dbReference>
<dbReference type="PATRIC" id="fig|517011.3.peg.718"/>
<name>A0A0R0DCC2_9GAMM</name>
<dbReference type="Pfam" id="PF00419">
    <property type="entry name" value="Fimbrial"/>
    <property type="match status" value="1"/>
</dbReference>
<dbReference type="GO" id="GO:0007155">
    <property type="term" value="P:cell adhesion"/>
    <property type="evidence" value="ECO:0007669"/>
    <property type="project" value="InterPro"/>
</dbReference>
<evidence type="ECO:0000259" key="1">
    <source>
        <dbReference type="Pfam" id="PF00419"/>
    </source>
</evidence>
<dbReference type="EMBL" id="LDJK01000019">
    <property type="protein sequence ID" value="KRG74867.1"/>
    <property type="molecule type" value="Genomic_DNA"/>
</dbReference>
<dbReference type="InterPro" id="IPR008966">
    <property type="entry name" value="Adhesion_dom_sf"/>
</dbReference>
<dbReference type="InterPro" id="IPR000259">
    <property type="entry name" value="Adhesion_dom_fimbrial"/>
</dbReference>
<proteinExistence type="predicted"/>
<protein>
    <recommendedName>
        <fullName evidence="1">Fimbrial-type adhesion domain-containing protein</fullName>
    </recommendedName>
</protein>
<organism evidence="2 3">
    <name type="scientific">Stenotrophomonas chelatiphaga</name>
    <dbReference type="NCBI Taxonomy" id="517011"/>
    <lineage>
        <taxon>Bacteria</taxon>
        <taxon>Pseudomonadati</taxon>
        <taxon>Pseudomonadota</taxon>
        <taxon>Gammaproteobacteria</taxon>
        <taxon>Lysobacterales</taxon>
        <taxon>Lysobacteraceae</taxon>
        <taxon>Stenotrophomonas</taxon>
    </lineage>
</organism>
<evidence type="ECO:0000313" key="2">
    <source>
        <dbReference type="EMBL" id="KRG74867.1"/>
    </source>
</evidence>
<comment type="caution">
    <text evidence="2">The sequence shown here is derived from an EMBL/GenBank/DDBJ whole genome shotgun (WGS) entry which is preliminary data.</text>
</comment>
<reference evidence="2 3" key="1">
    <citation type="submission" date="2015-05" db="EMBL/GenBank/DDBJ databases">
        <title>Genome sequencing and analysis of members of genus Stenotrophomonas.</title>
        <authorList>
            <person name="Patil P.P."/>
            <person name="Midha S."/>
            <person name="Patil P.B."/>
        </authorList>
    </citation>
    <scope>NUCLEOTIDE SEQUENCE [LARGE SCALE GENOMIC DNA]</scope>
    <source>
        <strain evidence="2 3">DSM 21508</strain>
    </source>
</reference>
<keyword evidence="3" id="KW-1185">Reference proteome</keyword>
<dbReference type="InterPro" id="IPR036937">
    <property type="entry name" value="Adhesion_dom_fimbrial_sf"/>
</dbReference>
<accession>A0A0R0DCC2</accession>
<evidence type="ECO:0000313" key="3">
    <source>
        <dbReference type="Proteomes" id="UP000051386"/>
    </source>
</evidence>
<dbReference type="GO" id="GO:0009289">
    <property type="term" value="C:pilus"/>
    <property type="evidence" value="ECO:0007669"/>
    <property type="project" value="InterPro"/>
</dbReference>
<sequence>MTANALLRVGQSAGEMPLRVKMQCPRDGIRVDLTLRDALDRSNTGSALTPVPGHGSAGIAVQLMRDNAPVRLGSTWTPPLPHAGEQTIDLAARYLRTAGALQPGTVEGQAILTADYR</sequence>
<dbReference type="SUPFAM" id="SSF49401">
    <property type="entry name" value="Bacterial adhesins"/>
    <property type="match status" value="1"/>
</dbReference>